<proteinExistence type="predicted"/>
<dbReference type="AlphaFoldDB" id="A0A813LYG2"/>
<reference evidence="2" key="1">
    <citation type="submission" date="2021-02" db="EMBL/GenBank/DDBJ databases">
        <authorList>
            <person name="Dougan E. K."/>
            <person name="Rhodes N."/>
            <person name="Thang M."/>
            <person name="Chan C."/>
        </authorList>
    </citation>
    <scope>NUCLEOTIDE SEQUENCE</scope>
</reference>
<organism evidence="2 3">
    <name type="scientific">Polarella glacialis</name>
    <name type="common">Dinoflagellate</name>
    <dbReference type="NCBI Taxonomy" id="89957"/>
    <lineage>
        <taxon>Eukaryota</taxon>
        <taxon>Sar</taxon>
        <taxon>Alveolata</taxon>
        <taxon>Dinophyceae</taxon>
        <taxon>Suessiales</taxon>
        <taxon>Suessiaceae</taxon>
        <taxon>Polarella</taxon>
    </lineage>
</organism>
<feature type="compositionally biased region" description="Low complexity" evidence="1">
    <location>
        <begin position="20"/>
        <end position="39"/>
    </location>
</feature>
<name>A0A813LYG2_POLGL</name>
<sequence length="128" mass="13151">MANIDLGSTFPAGSCEPRQQRQQQHQQQQHQQQQRQQQQPLGPRCPGAVHQAFLRCDVLVSLPLAAAGLCSLALAGQGPDEAGPAEAAGSGSAQIWQAALAGLLKLGRCSGLCSGPAGEAAPGRGKCC</sequence>
<evidence type="ECO:0000256" key="1">
    <source>
        <dbReference type="SAM" id="MobiDB-lite"/>
    </source>
</evidence>
<protein>
    <submittedName>
        <fullName evidence="2">Uncharacterized protein</fullName>
    </submittedName>
</protein>
<comment type="caution">
    <text evidence="2">The sequence shown here is derived from an EMBL/GenBank/DDBJ whole genome shotgun (WGS) entry which is preliminary data.</text>
</comment>
<dbReference type="EMBL" id="CAJNNW010037596">
    <property type="protein sequence ID" value="CAE8743121.1"/>
    <property type="molecule type" value="Genomic_DNA"/>
</dbReference>
<evidence type="ECO:0000313" key="2">
    <source>
        <dbReference type="EMBL" id="CAE8743121.1"/>
    </source>
</evidence>
<dbReference type="Proteomes" id="UP000626109">
    <property type="component" value="Unassembled WGS sequence"/>
</dbReference>
<gene>
    <name evidence="2" type="ORF">PGLA2088_LOCUS51254</name>
</gene>
<accession>A0A813LYG2</accession>
<evidence type="ECO:0000313" key="3">
    <source>
        <dbReference type="Proteomes" id="UP000626109"/>
    </source>
</evidence>
<feature type="region of interest" description="Disordered" evidence="1">
    <location>
        <begin position="1"/>
        <end position="45"/>
    </location>
</feature>